<comment type="caution">
    <text evidence="1">The sequence shown here is derived from an EMBL/GenBank/DDBJ whole genome shotgun (WGS) entry which is preliminary data.</text>
</comment>
<name>A0A0F9P9D2_9ZZZZ</name>
<evidence type="ECO:0000313" key="1">
    <source>
        <dbReference type="EMBL" id="KKN28430.1"/>
    </source>
</evidence>
<sequence length="250" mass="29816">MNFNSNLQSYKQKKILIEELDFYKSIILKKIDDGEINSASEKVSSAKILIEEHQDSFDLEVQLLEFDELKDKINVELSKYRMLYERRFHNLLKERLNESNLENFSKLLAMLKNDIDHNLDKYNLMDISSSINNYFRFIKKIYEIFSCYKVLNYHDASDKIFDFVRDVKSEDFPNLKVLISSIYKNLLNNRLFEFSKECDKLSLSELSRRMSINQERLLNFINLIKKQSKSPIKDYIPTTQEVIFKSPELL</sequence>
<accession>A0A0F9P9D2</accession>
<reference evidence="1" key="1">
    <citation type="journal article" date="2015" name="Nature">
        <title>Complex archaea that bridge the gap between prokaryotes and eukaryotes.</title>
        <authorList>
            <person name="Spang A."/>
            <person name="Saw J.H."/>
            <person name="Jorgensen S.L."/>
            <person name="Zaremba-Niedzwiedzka K."/>
            <person name="Martijn J."/>
            <person name="Lind A.E."/>
            <person name="van Eijk R."/>
            <person name="Schleper C."/>
            <person name="Guy L."/>
            <person name="Ettema T.J."/>
        </authorList>
    </citation>
    <scope>NUCLEOTIDE SEQUENCE</scope>
</reference>
<evidence type="ECO:0008006" key="2">
    <source>
        <dbReference type="Google" id="ProtNLM"/>
    </source>
</evidence>
<proteinExistence type="predicted"/>
<dbReference type="EMBL" id="LAZR01002564">
    <property type="protein sequence ID" value="KKN28430.1"/>
    <property type="molecule type" value="Genomic_DNA"/>
</dbReference>
<protein>
    <recommendedName>
        <fullName evidence="2">PCI domain-containing protein</fullName>
    </recommendedName>
</protein>
<organism evidence="1">
    <name type="scientific">marine sediment metagenome</name>
    <dbReference type="NCBI Taxonomy" id="412755"/>
    <lineage>
        <taxon>unclassified sequences</taxon>
        <taxon>metagenomes</taxon>
        <taxon>ecological metagenomes</taxon>
    </lineage>
</organism>
<dbReference type="AlphaFoldDB" id="A0A0F9P9D2"/>
<gene>
    <name evidence="1" type="ORF">LCGC14_0854310</name>
</gene>